<protein>
    <submittedName>
        <fullName evidence="2">Transcriptional regulator with XRE-family HTH domain</fullName>
    </submittedName>
</protein>
<name>A0A839ENX9_9HYPH</name>
<sequence>MTKSLHSEPYADLLTVLVAARRDKGVTQQVIAERLQKPQSYIAKIEGGERRLDIVEFIALARALEIDPATMFADVLHAIDSEA</sequence>
<evidence type="ECO:0000313" key="3">
    <source>
        <dbReference type="Proteomes" id="UP000549052"/>
    </source>
</evidence>
<dbReference type="Gene3D" id="1.10.260.40">
    <property type="entry name" value="lambda repressor-like DNA-binding domains"/>
    <property type="match status" value="1"/>
</dbReference>
<accession>A0A839ENX9</accession>
<dbReference type="PROSITE" id="PS50943">
    <property type="entry name" value="HTH_CROC1"/>
    <property type="match status" value="1"/>
</dbReference>
<evidence type="ECO:0000259" key="1">
    <source>
        <dbReference type="PROSITE" id="PS50943"/>
    </source>
</evidence>
<reference evidence="2 3" key="1">
    <citation type="submission" date="2020-07" db="EMBL/GenBank/DDBJ databases">
        <title>Genomic Encyclopedia of Type Strains, Phase IV (KMG-V): Genome sequencing to study the core and pangenomes of soil and plant-associated prokaryotes.</title>
        <authorList>
            <person name="Whitman W."/>
        </authorList>
    </citation>
    <scope>NUCLEOTIDE SEQUENCE [LARGE SCALE GENOMIC DNA]</scope>
    <source>
        <strain evidence="2 3">AN3</strain>
    </source>
</reference>
<dbReference type="EMBL" id="JACGXN010000001">
    <property type="protein sequence ID" value="MBA8878167.1"/>
    <property type="molecule type" value="Genomic_DNA"/>
</dbReference>
<dbReference type="Pfam" id="PF01381">
    <property type="entry name" value="HTH_3"/>
    <property type="match status" value="1"/>
</dbReference>
<dbReference type="InterPro" id="IPR010982">
    <property type="entry name" value="Lambda_DNA-bd_dom_sf"/>
</dbReference>
<dbReference type="SMART" id="SM00530">
    <property type="entry name" value="HTH_XRE"/>
    <property type="match status" value="1"/>
</dbReference>
<dbReference type="CDD" id="cd00093">
    <property type="entry name" value="HTH_XRE"/>
    <property type="match status" value="1"/>
</dbReference>
<dbReference type="GO" id="GO:0003677">
    <property type="term" value="F:DNA binding"/>
    <property type="evidence" value="ECO:0007669"/>
    <property type="project" value="InterPro"/>
</dbReference>
<dbReference type="AlphaFoldDB" id="A0A839ENX9"/>
<dbReference type="Proteomes" id="UP000549052">
    <property type="component" value="Unassembled WGS sequence"/>
</dbReference>
<proteinExistence type="predicted"/>
<keyword evidence="3" id="KW-1185">Reference proteome</keyword>
<dbReference type="RefSeq" id="WP_182548736.1">
    <property type="nucleotide sequence ID" value="NZ_JACGXN010000001.1"/>
</dbReference>
<feature type="domain" description="HTH cro/C1-type" evidence="1">
    <location>
        <begin position="17"/>
        <end position="71"/>
    </location>
</feature>
<dbReference type="SUPFAM" id="SSF47413">
    <property type="entry name" value="lambda repressor-like DNA-binding domains"/>
    <property type="match status" value="1"/>
</dbReference>
<organism evidence="2 3">
    <name type="scientific">Phyllobacterium myrsinacearum</name>
    <dbReference type="NCBI Taxonomy" id="28101"/>
    <lineage>
        <taxon>Bacteria</taxon>
        <taxon>Pseudomonadati</taxon>
        <taxon>Pseudomonadota</taxon>
        <taxon>Alphaproteobacteria</taxon>
        <taxon>Hyphomicrobiales</taxon>
        <taxon>Phyllobacteriaceae</taxon>
        <taxon>Phyllobacterium</taxon>
    </lineage>
</organism>
<dbReference type="InterPro" id="IPR001387">
    <property type="entry name" value="Cro/C1-type_HTH"/>
</dbReference>
<evidence type="ECO:0000313" key="2">
    <source>
        <dbReference type="EMBL" id="MBA8878167.1"/>
    </source>
</evidence>
<comment type="caution">
    <text evidence="2">The sequence shown here is derived from an EMBL/GenBank/DDBJ whole genome shotgun (WGS) entry which is preliminary data.</text>
</comment>
<gene>
    <name evidence="2" type="ORF">FHW16_001849</name>
</gene>